<proteinExistence type="predicted"/>
<evidence type="ECO:0000259" key="1">
    <source>
        <dbReference type="Pfam" id="PF03537"/>
    </source>
</evidence>
<dbReference type="PANTHER" id="PTHR35882:SF3">
    <property type="entry name" value="GLYCOSIDE-HYDROLASE FAMILY GH114 TIM-BARREL DOMAIN-CONTAINING PROTEIN"/>
    <property type="match status" value="1"/>
</dbReference>
<dbReference type="InterPro" id="IPR017853">
    <property type="entry name" value="GH"/>
</dbReference>
<organism evidence="2">
    <name type="scientific">candidate division WOR-3 bacterium</name>
    <dbReference type="NCBI Taxonomy" id="2052148"/>
    <lineage>
        <taxon>Bacteria</taxon>
        <taxon>Bacteria division WOR-3</taxon>
    </lineage>
</organism>
<sequence>MVFIQGCFSSEKRKDYKQLMRNFVIKISKYAKELKPNFIIIPQNGERLLTKDGNINSPLALDYIAAIDGVGREELFYGYLADDEETPETISSNILSFLNIAKNVNKVVLVIDYCSTFSKIDDSYNKNHNFGFIAFAADNRELNDIPNYPTNPYNENSNNINTLSDAKNFLCLINPSSYSNKDDFLNALKNTNFDIIIIDLFFNEQMLTKEDINSLKTKKNGGKRLVICYLSIGEAEDYRYYWKDEWYSNPPSFLDKENPDWPGNYKVKYWDPLWQAIISGNDSSYLKKIIDSNCDGVYLDGIDAFEYFENL</sequence>
<name>A0A7V5XZL3_UNCW3</name>
<reference evidence="2" key="1">
    <citation type="journal article" date="2020" name="mSystems">
        <title>Genome- and Community-Level Interaction Insights into Carbon Utilization and Element Cycling Functions of Hydrothermarchaeota in Hydrothermal Sediment.</title>
        <authorList>
            <person name="Zhou Z."/>
            <person name="Liu Y."/>
            <person name="Xu W."/>
            <person name="Pan J."/>
            <person name="Luo Z.H."/>
            <person name="Li M."/>
        </authorList>
    </citation>
    <scope>NUCLEOTIDE SEQUENCE [LARGE SCALE GENOMIC DNA]</scope>
    <source>
        <strain evidence="2">SpSt-791</strain>
    </source>
</reference>
<gene>
    <name evidence="2" type="ORF">ENV79_02455</name>
</gene>
<dbReference type="PRINTS" id="PR01545">
    <property type="entry name" value="THEMAYE10DUF"/>
</dbReference>
<dbReference type="PANTHER" id="PTHR35882">
    <property type="entry name" value="PELA"/>
    <property type="match status" value="1"/>
</dbReference>
<dbReference type="Gene3D" id="3.20.20.70">
    <property type="entry name" value="Aldolase class I"/>
    <property type="match status" value="2"/>
</dbReference>
<accession>A0A7V5XZL3</accession>
<comment type="caution">
    <text evidence="2">The sequence shown here is derived from an EMBL/GenBank/DDBJ whole genome shotgun (WGS) entry which is preliminary data.</text>
</comment>
<dbReference type="EMBL" id="DTHS01000017">
    <property type="protein sequence ID" value="HHR48490.1"/>
    <property type="molecule type" value="Genomic_DNA"/>
</dbReference>
<dbReference type="SUPFAM" id="SSF51445">
    <property type="entry name" value="(Trans)glycosidases"/>
    <property type="match status" value="2"/>
</dbReference>
<dbReference type="InterPro" id="IPR004352">
    <property type="entry name" value="GH114_TIM-barrel"/>
</dbReference>
<protein>
    <recommendedName>
        <fullName evidence="1">Glycoside-hydrolase family GH114 TIM-barrel domain-containing protein</fullName>
    </recommendedName>
</protein>
<dbReference type="Pfam" id="PF03537">
    <property type="entry name" value="Glyco_hydro_114"/>
    <property type="match status" value="1"/>
</dbReference>
<dbReference type="InterPro" id="IPR013785">
    <property type="entry name" value="Aldolase_TIM"/>
</dbReference>
<evidence type="ECO:0000313" key="2">
    <source>
        <dbReference type="EMBL" id="HHR48490.1"/>
    </source>
</evidence>
<dbReference type="AlphaFoldDB" id="A0A7V5XZL3"/>
<dbReference type="InterPro" id="IPR016062">
    <property type="entry name" value="TM1410-rel"/>
</dbReference>
<feature type="domain" description="Glycoside-hydrolase family GH114 TIM-barrel" evidence="1">
    <location>
        <begin position="192"/>
        <end position="306"/>
    </location>
</feature>